<evidence type="ECO:0000256" key="5">
    <source>
        <dbReference type="SAM" id="MobiDB-lite"/>
    </source>
</evidence>
<keyword evidence="3 4" id="KW-0408">Iron</keyword>
<evidence type="ECO:0000256" key="2">
    <source>
        <dbReference type="ARBA" id="ARBA00022723"/>
    </source>
</evidence>
<dbReference type="Gene3D" id="1.20.58.480">
    <property type="match status" value="1"/>
</dbReference>
<evidence type="ECO:0000256" key="4">
    <source>
        <dbReference type="RuleBase" id="RU369119"/>
    </source>
</evidence>
<dbReference type="PANTHER" id="PTHR28657:SF10">
    <property type="entry name" value="INDOLEAMINE 2,3-DIOXYGENASE"/>
    <property type="match status" value="1"/>
</dbReference>
<dbReference type="Pfam" id="PF01231">
    <property type="entry name" value="IDO"/>
    <property type="match status" value="1"/>
</dbReference>
<keyword evidence="4" id="KW-0349">Heme</keyword>
<comment type="similarity">
    <text evidence="1 4">Belongs to the indoleamine 2,3-dioxygenase family.</text>
</comment>
<keyword evidence="4" id="KW-0560">Oxidoreductase</keyword>
<evidence type="ECO:0000256" key="1">
    <source>
        <dbReference type="ARBA" id="ARBA00007119"/>
    </source>
</evidence>
<accession>A0ABR3PEC6</accession>
<keyword evidence="2 4" id="KW-0479">Metal-binding</keyword>
<comment type="catalytic activity">
    <reaction evidence="4">
        <text>L-tryptophan + O2 = N-formyl-L-kynurenine</text>
        <dbReference type="Rhea" id="RHEA:24536"/>
        <dbReference type="ChEBI" id="CHEBI:15379"/>
        <dbReference type="ChEBI" id="CHEBI:57912"/>
        <dbReference type="ChEBI" id="CHEBI:58629"/>
    </reaction>
</comment>
<comment type="caution">
    <text evidence="6">The sequence shown here is derived from an EMBL/GenBank/DDBJ whole genome shotgun (WGS) entry which is preliminary data.</text>
</comment>
<comment type="function">
    <text evidence="4">Produces N-formyl-kynurenine through the oxidation of tryptophan.</text>
</comment>
<feature type="region of interest" description="Disordered" evidence="5">
    <location>
        <begin position="1"/>
        <end position="25"/>
    </location>
</feature>
<gene>
    <name evidence="6" type="ORF">AAFC00_003415</name>
</gene>
<organism evidence="6 7">
    <name type="scientific">Neodothiora populina</name>
    <dbReference type="NCBI Taxonomy" id="2781224"/>
    <lineage>
        <taxon>Eukaryota</taxon>
        <taxon>Fungi</taxon>
        <taxon>Dikarya</taxon>
        <taxon>Ascomycota</taxon>
        <taxon>Pezizomycotina</taxon>
        <taxon>Dothideomycetes</taxon>
        <taxon>Dothideomycetidae</taxon>
        <taxon>Dothideales</taxon>
        <taxon>Dothioraceae</taxon>
        <taxon>Neodothiora</taxon>
    </lineage>
</organism>
<protein>
    <recommendedName>
        <fullName evidence="4">Indoleamine 2,3-dioxygenase</fullName>
        <ecNumber evidence="4">1.13.11.52</ecNumber>
    </recommendedName>
</protein>
<evidence type="ECO:0000313" key="6">
    <source>
        <dbReference type="EMBL" id="KAL1304417.1"/>
    </source>
</evidence>
<dbReference type="InterPro" id="IPR000898">
    <property type="entry name" value="Indolamine_dOase"/>
</dbReference>
<dbReference type="InterPro" id="IPR037217">
    <property type="entry name" value="Trp/Indoleamine_2_3_dOase-like"/>
</dbReference>
<dbReference type="Proteomes" id="UP001562354">
    <property type="component" value="Unassembled WGS sequence"/>
</dbReference>
<dbReference type="EC" id="1.13.11.52" evidence="4"/>
<evidence type="ECO:0000256" key="3">
    <source>
        <dbReference type="ARBA" id="ARBA00023004"/>
    </source>
</evidence>
<proteinExistence type="inferred from homology"/>
<dbReference type="SUPFAM" id="SSF140959">
    <property type="entry name" value="Indolic compounds 2,3-dioxygenase-like"/>
    <property type="match status" value="1"/>
</dbReference>
<dbReference type="PANTHER" id="PTHR28657">
    <property type="entry name" value="INDOLEAMINE 2,3-DIOXYGENASE"/>
    <property type="match status" value="1"/>
</dbReference>
<dbReference type="PROSITE" id="PS00876">
    <property type="entry name" value="IDO_1"/>
    <property type="match status" value="1"/>
</dbReference>
<evidence type="ECO:0000313" key="7">
    <source>
        <dbReference type="Proteomes" id="UP001562354"/>
    </source>
</evidence>
<keyword evidence="7" id="KW-1185">Reference proteome</keyword>
<name>A0ABR3PEC6_9PEZI</name>
<dbReference type="EMBL" id="JBFMKM010000008">
    <property type="protein sequence ID" value="KAL1304417.1"/>
    <property type="molecule type" value="Genomic_DNA"/>
</dbReference>
<dbReference type="GeneID" id="95977116"/>
<keyword evidence="4" id="KW-0223">Dioxygenase</keyword>
<sequence length="383" mass="42450">MSPSALEPQATFPFSTHESTKPLSSIPFQPVPDLEPYGISVKHGFLSSDAPLRSLESPYYEPWERIARNLPTLIRSRRLRLEIDGLPVLHTNHLRTRAEWQRACAVLGYFTHSYIWAGDRPSERLPPSITVPFLKVAAHLELKPCAPYAVTNLFNWNTIDPSVDVSLPEDLMTNLSYTGSSDESWFYLISVAMEARGARVFPDLLGAMRAALTDDEQSVSEALIALAECIDDLSLLLGRMYEKCDPHVFYHVIRPFLAGSKNMAAAGLPHGVFYDEGNGKGVWRQYSGGSNAQSSLIQFFDAFLGVKHFASGDGPEKTAKAQAFITDMRSYMPGGHRRFIEAVESSSNIRSYCLSRPKDHAVRKAYGMAVSALAALRGVTFSL</sequence>
<feature type="compositionally biased region" description="Polar residues" evidence="5">
    <location>
        <begin position="12"/>
        <end position="25"/>
    </location>
</feature>
<reference evidence="6 7" key="1">
    <citation type="submission" date="2024-07" db="EMBL/GenBank/DDBJ databases">
        <title>Draft sequence of the Neodothiora populina.</title>
        <authorList>
            <person name="Drown D.D."/>
            <person name="Schuette U.S."/>
            <person name="Buechlein A.B."/>
            <person name="Rusch D.R."/>
            <person name="Winton L.W."/>
            <person name="Adams G.A."/>
        </authorList>
    </citation>
    <scope>NUCLEOTIDE SEQUENCE [LARGE SCALE GENOMIC DNA]</scope>
    <source>
        <strain evidence="6 7">CPC 39397</strain>
    </source>
</reference>
<dbReference type="RefSeq" id="XP_069200692.1">
    <property type="nucleotide sequence ID" value="XM_069342882.1"/>
</dbReference>